<gene>
    <name evidence="2" type="ORF">TWF506_007146</name>
</gene>
<dbReference type="AlphaFoldDB" id="A0AAN8RXT3"/>
<evidence type="ECO:0000313" key="3">
    <source>
        <dbReference type="Proteomes" id="UP001307849"/>
    </source>
</evidence>
<proteinExistence type="predicted"/>
<sequence>MTVPVYTPSNSHSQSHRRTGSRSQQQQQQQQDPESPTLELTYPSNTSRTGNNNGDINWQELAKVVKTVEQPRHRSAHIYGASGFSDLPRQSNRTPQSQGFSSMANRGSGYGSSRQS</sequence>
<reference evidence="2 3" key="1">
    <citation type="submission" date="2019-10" db="EMBL/GenBank/DDBJ databases">
        <authorList>
            <person name="Palmer J.M."/>
        </authorList>
    </citation>
    <scope>NUCLEOTIDE SEQUENCE [LARGE SCALE GENOMIC DNA]</scope>
    <source>
        <strain evidence="2 3">TWF506</strain>
    </source>
</reference>
<dbReference type="EMBL" id="JAVHJM010000004">
    <property type="protein sequence ID" value="KAK6514785.1"/>
    <property type="molecule type" value="Genomic_DNA"/>
</dbReference>
<feature type="compositionally biased region" description="Polar residues" evidence="1">
    <location>
        <begin position="42"/>
        <end position="56"/>
    </location>
</feature>
<feature type="region of interest" description="Disordered" evidence="1">
    <location>
        <begin position="73"/>
        <end position="116"/>
    </location>
</feature>
<feature type="region of interest" description="Disordered" evidence="1">
    <location>
        <begin position="1"/>
        <end position="56"/>
    </location>
</feature>
<protein>
    <submittedName>
        <fullName evidence="2">Uncharacterized protein</fullName>
    </submittedName>
</protein>
<evidence type="ECO:0000313" key="2">
    <source>
        <dbReference type="EMBL" id="KAK6514785.1"/>
    </source>
</evidence>
<feature type="compositionally biased region" description="Polar residues" evidence="1">
    <location>
        <begin position="88"/>
        <end position="116"/>
    </location>
</feature>
<feature type="compositionally biased region" description="Low complexity" evidence="1">
    <location>
        <begin position="21"/>
        <end position="31"/>
    </location>
</feature>
<accession>A0AAN8RXT3</accession>
<comment type="caution">
    <text evidence="2">The sequence shown here is derived from an EMBL/GenBank/DDBJ whole genome shotgun (WGS) entry which is preliminary data.</text>
</comment>
<keyword evidence="3" id="KW-1185">Reference proteome</keyword>
<dbReference type="Proteomes" id="UP001307849">
    <property type="component" value="Unassembled WGS sequence"/>
</dbReference>
<name>A0AAN8RXT3_9PEZI</name>
<evidence type="ECO:0000256" key="1">
    <source>
        <dbReference type="SAM" id="MobiDB-lite"/>
    </source>
</evidence>
<organism evidence="2 3">
    <name type="scientific">Arthrobotrys conoides</name>
    <dbReference type="NCBI Taxonomy" id="74498"/>
    <lineage>
        <taxon>Eukaryota</taxon>
        <taxon>Fungi</taxon>
        <taxon>Dikarya</taxon>
        <taxon>Ascomycota</taxon>
        <taxon>Pezizomycotina</taxon>
        <taxon>Orbiliomycetes</taxon>
        <taxon>Orbiliales</taxon>
        <taxon>Orbiliaceae</taxon>
        <taxon>Arthrobotrys</taxon>
    </lineage>
</organism>